<keyword evidence="6 10" id="KW-0418">Kinase</keyword>
<dbReference type="InterPro" id="IPR027417">
    <property type="entry name" value="P-loop_NTPase"/>
</dbReference>
<dbReference type="GeneID" id="66163692"/>
<dbReference type="EC" id="2.7.4.25" evidence="10"/>
<feature type="binding site" evidence="10">
    <location>
        <begin position="7"/>
        <end position="15"/>
    </location>
    <ligand>
        <name>ATP</name>
        <dbReference type="ChEBI" id="CHEBI:30616"/>
    </ligand>
</feature>
<keyword evidence="3 10" id="KW-0963">Cytoplasm</keyword>
<sequence>MIIIISGPPGSGKSSVAKILSTTLSVEYISAGMLFRKIAEERGVSLVELNKMAEKDFEIDKAIDMELLSLVSGNNKNLVIESHIAGWLFHNFSDLTVYLTAPLITRARRVASRDKIPESEALDQIIKREESHKDRFFRYYGIDLSDLTVFDLVINTENISPNSIADIILDYLRGKQIRLTHSS</sequence>
<keyword evidence="4 10" id="KW-0808">Transferase</keyword>
<dbReference type="NCBIfam" id="TIGR02173">
    <property type="entry name" value="cyt_kin_arch"/>
    <property type="match status" value="1"/>
</dbReference>
<dbReference type="RefSeq" id="WP_221287347.1">
    <property type="nucleotide sequence ID" value="NZ_AP024597.1"/>
</dbReference>
<gene>
    <name evidence="10" type="primary">cmk</name>
    <name evidence="11" type="ORF">KN1_19610</name>
</gene>
<dbReference type="CDD" id="cd02020">
    <property type="entry name" value="CMPK"/>
    <property type="match status" value="1"/>
</dbReference>
<evidence type="ECO:0000256" key="4">
    <source>
        <dbReference type="ARBA" id="ARBA00022679"/>
    </source>
</evidence>
<evidence type="ECO:0000313" key="11">
    <source>
        <dbReference type="EMBL" id="BCU70664.1"/>
    </source>
</evidence>
<dbReference type="GO" id="GO:0005737">
    <property type="term" value="C:cytoplasm"/>
    <property type="evidence" value="ECO:0007669"/>
    <property type="project" value="UniProtKB-SubCell"/>
</dbReference>
<evidence type="ECO:0000256" key="10">
    <source>
        <dbReference type="HAMAP-Rule" id="MF_00239"/>
    </source>
</evidence>
<dbReference type="GO" id="GO:0036431">
    <property type="term" value="F:dCMP kinase activity"/>
    <property type="evidence" value="ECO:0007669"/>
    <property type="project" value="InterPro"/>
</dbReference>
<comment type="catalytic activity">
    <reaction evidence="9 10">
        <text>CMP + ATP = CDP + ADP</text>
        <dbReference type="Rhea" id="RHEA:11600"/>
        <dbReference type="ChEBI" id="CHEBI:30616"/>
        <dbReference type="ChEBI" id="CHEBI:58069"/>
        <dbReference type="ChEBI" id="CHEBI:60377"/>
        <dbReference type="ChEBI" id="CHEBI:456216"/>
        <dbReference type="EC" id="2.7.4.25"/>
    </reaction>
</comment>
<dbReference type="Pfam" id="PF13189">
    <property type="entry name" value="Cytidylate_kin2"/>
    <property type="match status" value="1"/>
</dbReference>
<evidence type="ECO:0000256" key="3">
    <source>
        <dbReference type="ARBA" id="ARBA00022490"/>
    </source>
</evidence>
<comment type="similarity">
    <text evidence="2 10">Belongs to the cytidylate kinase family. Type 2 subfamily.</text>
</comment>
<comment type="subcellular location">
    <subcellularLocation>
        <location evidence="1 10">Cytoplasm</location>
    </subcellularLocation>
</comment>
<evidence type="ECO:0000256" key="9">
    <source>
        <dbReference type="ARBA" id="ARBA00048478"/>
    </source>
</evidence>
<name>A0A8D5ZIJ2_9CREN</name>
<proteinExistence type="inferred from homology"/>
<evidence type="ECO:0000256" key="1">
    <source>
        <dbReference type="ARBA" id="ARBA00004496"/>
    </source>
</evidence>
<dbReference type="HAMAP" id="MF_00239">
    <property type="entry name" value="Cytidyl_kinase_type2"/>
    <property type="match status" value="1"/>
</dbReference>
<dbReference type="AlphaFoldDB" id="A0A8D5ZIJ2"/>
<dbReference type="InterPro" id="IPR011892">
    <property type="entry name" value="Cyt_kin_arch"/>
</dbReference>
<dbReference type="SUPFAM" id="SSF52540">
    <property type="entry name" value="P-loop containing nucleoside triphosphate hydrolases"/>
    <property type="match status" value="1"/>
</dbReference>
<dbReference type="GO" id="GO:0005524">
    <property type="term" value="F:ATP binding"/>
    <property type="evidence" value="ECO:0007669"/>
    <property type="project" value="UniProtKB-UniRule"/>
</dbReference>
<keyword evidence="5 10" id="KW-0547">Nucleotide-binding</keyword>
<evidence type="ECO:0000256" key="5">
    <source>
        <dbReference type="ARBA" id="ARBA00022741"/>
    </source>
</evidence>
<dbReference type="KEGG" id="csty:KN1_19610"/>
<dbReference type="GO" id="GO:0006220">
    <property type="term" value="P:pyrimidine nucleotide metabolic process"/>
    <property type="evidence" value="ECO:0007669"/>
    <property type="project" value="UniProtKB-UniRule"/>
</dbReference>
<evidence type="ECO:0000256" key="6">
    <source>
        <dbReference type="ARBA" id="ARBA00022777"/>
    </source>
</evidence>
<keyword evidence="7 10" id="KW-0067">ATP-binding</keyword>
<dbReference type="EMBL" id="AP024597">
    <property type="protein sequence ID" value="BCU70664.1"/>
    <property type="molecule type" value="Genomic_DNA"/>
</dbReference>
<evidence type="ECO:0000256" key="8">
    <source>
        <dbReference type="ARBA" id="ARBA00047615"/>
    </source>
</evidence>
<protein>
    <recommendedName>
        <fullName evidence="10">Cytidylate kinase</fullName>
        <shortName evidence="10">CK</shortName>
        <ecNumber evidence="10">2.7.4.25</ecNumber>
    </recommendedName>
    <alternativeName>
        <fullName evidence="10">Cytidine monophosphate kinase</fullName>
        <shortName evidence="10">CMP kinase</shortName>
    </alternativeName>
</protein>
<accession>A0A8D5ZIJ2</accession>
<comment type="catalytic activity">
    <reaction evidence="8 10">
        <text>dCMP + ATP = dCDP + ADP</text>
        <dbReference type="Rhea" id="RHEA:25094"/>
        <dbReference type="ChEBI" id="CHEBI:30616"/>
        <dbReference type="ChEBI" id="CHEBI:57566"/>
        <dbReference type="ChEBI" id="CHEBI:58593"/>
        <dbReference type="ChEBI" id="CHEBI:456216"/>
        <dbReference type="EC" id="2.7.4.25"/>
    </reaction>
</comment>
<evidence type="ECO:0000256" key="7">
    <source>
        <dbReference type="ARBA" id="ARBA00022840"/>
    </source>
</evidence>
<organism evidence="11 12">
    <name type="scientific">Stygiolobus caldivivus</name>
    <dbReference type="NCBI Taxonomy" id="2824673"/>
    <lineage>
        <taxon>Archaea</taxon>
        <taxon>Thermoproteota</taxon>
        <taxon>Thermoprotei</taxon>
        <taxon>Sulfolobales</taxon>
        <taxon>Sulfolobaceae</taxon>
        <taxon>Stygiolobus</taxon>
    </lineage>
</organism>
<dbReference type="InterPro" id="IPR011994">
    <property type="entry name" value="Cytidylate_kinase_dom"/>
</dbReference>
<keyword evidence="12" id="KW-1185">Reference proteome</keyword>
<dbReference type="Proteomes" id="UP000825123">
    <property type="component" value="Chromosome"/>
</dbReference>
<reference evidence="11 12" key="1">
    <citation type="submission" date="2021-04" db="EMBL/GenBank/DDBJ databases">
        <title>Complete genome sequence of Stygiolobus sp. KN-1.</title>
        <authorList>
            <person name="Nakamura K."/>
            <person name="Sakai H."/>
            <person name="Kurosawa N."/>
        </authorList>
    </citation>
    <scope>NUCLEOTIDE SEQUENCE [LARGE SCALE GENOMIC DNA]</scope>
    <source>
        <strain evidence="11 12">KN-1</strain>
    </source>
</reference>
<evidence type="ECO:0000256" key="2">
    <source>
        <dbReference type="ARBA" id="ARBA00011005"/>
    </source>
</evidence>
<evidence type="ECO:0000313" key="12">
    <source>
        <dbReference type="Proteomes" id="UP000825123"/>
    </source>
</evidence>
<dbReference type="Gene3D" id="3.40.50.300">
    <property type="entry name" value="P-loop containing nucleotide triphosphate hydrolases"/>
    <property type="match status" value="1"/>
</dbReference>